<dbReference type="NCBIfam" id="TIGR02122">
    <property type="entry name" value="TRAP_TAXI"/>
    <property type="match status" value="1"/>
</dbReference>
<dbReference type="PANTHER" id="PTHR42941:SF1">
    <property type="entry name" value="SLL1037 PROTEIN"/>
    <property type="match status" value="1"/>
</dbReference>
<feature type="chain" id="PRO_5046712600" evidence="1">
    <location>
        <begin position="27"/>
        <end position="366"/>
    </location>
</feature>
<dbReference type="Proteomes" id="UP001595530">
    <property type="component" value="Unassembled WGS sequence"/>
</dbReference>
<sequence>MNKTRTMVALFLMWLPMLTLSLPSHALPNIDYKIVTASERGTYIQIGRDISKWVAAPADITLEVLPSKGSTENVQRLRYEPGVKLALVQSDVYQAFVDQAAGGNRSASQLIQPLRVVMPLYDEEIYFVTRADAPLEFIHQIKDKKINVGPVGSGTALSATTIYKQMFGKSLPDANASYLSNEEALLKLTGDKSIDVVVVVAGQPAKLFVDMTPEARKFIKLLRFDEKSAESQHATKTYFPATIRSSSYPNWISEDVPTLTVKAFLVTYDYRMAHTQAYLNRFADALCLNFDNLQSQGHAKWKQVKMELPPLGKGWTYYPPIEKVLRACIARRSAIAKAGATPTPQISAPEAKACSQQEKVLGLCGM</sequence>
<protein>
    <submittedName>
        <fullName evidence="2">TAXI family TRAP transporter solute-binding subunit</fullName>
    </submittedName>
</protein>
<organism evidence="2 3">
    <name type="scientific">Undibacterium arcticum</name>
    <dbReference type="NCBI Taxonomy" id="1762892"/>
    <lineage>
        <taxon>Bacteria</taxon>
        <taxon>Pseudomonadati</taxon>
        <taxon>Pseudomonadota</taxon>
        <taxon>Betaproteobacteria</taxon>
        <taxon>Burkholderiales</taxon>
        <taxon>Oxalobacteraceae</taxon>
        <taxon>Undibacterium</taxon>
    </lineage>
</organism>
<proteinExistence type="predicted"/>
<dbReference type="RefSeq" id="WP_390321871.1">
    <property type="nucleotide sequence ID" value="NZ_JBHRTP010000027.1"/>
</dbReference>
<evidence type="ECO:0000256" key="1">
    <source>
        <dbReference type="SAM" id="SignalP"/>
    </source>
</evidence>
<dbReference type="PANTHER" id="PTHR42941">
    <property type="entry name" value="SLL1037 PROTEIN"/>
    <property type="match status" value="1"/>
</dbReference>
<dbReference type="SUPFAM" id="SSF53850">
    <property type="entry name" value="Periplasmic binding protein-like II"/>
    <property type="match status" value="1"/>
</dbReference>
<feature type="signal peptide" evidence="1">
    <location>
        <begin position="1"/>
        <end position="26"/>
    </location>
</feature>
<accession>A0ABV7F3N3</accession>
<evidence type="ECO:0000313" key="2">
    <source>
        <dbReference type="EMBL" id="MFC3108316.1"/>
    </source>
</evidence>
<reference evidence="3" key="1">
    <citation type="journal article" date="2019" name="Int. J. Syst. Evol. Microbiol.">
        <title>The Global Catalogue of Microorganisms (GCM) 10K type strain sequencing project: providing services to taxonomists for standard genome sequencing and annotation.</title>
        <authorList>
            <consortium name="The Broad Institute Genomics Platform"/>
            <consortium name="The Broad Institute Genome Sequencing Center for Infectious Disease"/>
            <person name="Wu L."/>
            <person name="Ma J."/>
        </authorList>
    </citation>
    <scope>NUCLEOTIDE SEQUENCE [LARGE SCALE GENOMIC DNA]</scope>
    <source>
        <strain evidence="3">KCTC 42986</strain>
    </source>
</reference>
<gene>
    <name evidence="2" type="ORF">ACFOFO_10140</name>
</gene>
<evidence type="ECO:0000313" key="3">
    <source>
        <dbReference type="Proteomes" id="UP001595530"/>
    </source>
</evidence>
<comment type="caution">
    <text evidence="2">The sequence shown here is derived from an EMBL/GenBank/DDBJ whole genome shotgun (WGS) entry which is preliminary data.</text>
</comment>
<dbReference type="EMBL" id="JBHRTP010000027">
    <property type="protein sequence ID" value="MFC3108316.1"/>
    <property type="molecule type" value="Genomic_DNA"/>
</dbReference>
<name>A0ABV7F3N3_9BURK</name>
<dbReference type="InterPro" id="IPR011852">
    <property type="entry name" value="TRAP_TAXI"/>
</dbReference>
<dbReference type="Pfam" id="PF16868">
    <property type="entry name" value="NMT1_3"/>
    <property type="match status" value="1"/>
</dbReference>
<keyword evidence="3" id="KW-1185">Reference proteome</keyword>
<dbReference type="Gene3D" id="3.40.190.10">
    <property type="entry name" value="Periplasmic binding protein-like II"/>
    <property type="match status" value="2"/>
</dbReference>
<keyword evidence="1" id="KW-0732">Signal</keyword>